<feature type="transmembrane region" description="Helical" evidence="6">
    <location>
        <begin position="361"/>
        <end position="383"/>
    </location>
</feature>
<evidence type="ECO:0000256" key="2">
    <source>
        <dbReference type="ARBA" id="ARBA00022448"/>
    </source>
</evidence>
<dbReference type="Gene3D" id="1.20.1250.20">
    <property type="entry name" value="MFS general substrate transporter like domains"/>
    <property type="match status" value="2"/>
</dbReference>
<comment type="subcellular location">
    <subcellularLocation>
        <location evidence="1">Cell membrane</location>
        <topology evidence="1">Multi-pass membrane protein</topology>
    </subcellularLocation>
</comment>
<dbReference type="OrthoDB" id="9809599at2"/>
<evidence type="ECO:0000256" key="1">
    <source>
        <dbReference type="ARBA" id="ARBA00004651"/>
    </source>
</evidence>
<reference evidence="8 9" key="1">
    <citation type="submission" date="2018-06" db="EMBL/GenBank/DDBJ databases">
        <authorList>
            <person name="Strepis N."/>
        </authorList>
    </citation>
    <scope>NUCLEOTIDE SEQUENCE [LARGE SCALE GENOMIC DNA]</scope>
    <source>
        <strain evidence="8">LUCI</strain>
    </source>
</reference>
<dbReference type="PANTHER" id="PTHR23514">
    <property type="entry name" value="BYPASS OF STOP CODON PROTEIN 6"/>
    <property type="match status" value="1"/>
</dbReference>
<feature type="transmembrane region" description="Helical" evidence="6">
    <location>
        <begin position="333"/>
        <end position="355"/>
    </location>
</feature>
<gene>
    <name evidence="8" type="ORF">LUCI_2969</name>
</gene>
<sequence>MEQISGREIIKPEYCQESAVRAFFFIGGFGAASWAPLVPFLKARLAVGEDVLGFMLLCIGTGSLLTMPFSGFMVRWFGCKRILMGAALFYAVLLLVLCTVSNFWLCVAAMLVFGAVMGIIDVVVNICAVVLEKATGKRLMSGFHGMWSVGGFVGAGAFGLLLQLGIPAFGATFCAATVITILVFTFARFLLEEHSGEIDNSPFAVPHGIVIFIGIIAMISFLVEGAIMDWSGVFLTSVRGLDLSFAGSGFSIFSAAMLAMRLGGDYLVKRFGSKKVVFIGSLSAVAGFLIVIFATWQPLEFSGFFLIGLGMANIVPIFFSLTGRQKVMPINMAVSAVSTMGYFGILAGPALIGFIAHQSSLAVSFCVLAGMLIVLDGLAIYVYRVLDNTIKI</sequence>
<dbReference type="RefSeq" id="WP_122628637.1">
    <property type="nucleotide sequence ID" value="NZ_UPPP01000079.1"/>
</dbReference>
<evidence type="ECO:0000256" key="6">
    <source>
        <dbReference type="SAM" id="Phobius"/>
    </source>
</evidence>
<feature type="transmembrane region" description="Helical" evidence="6">
    <location>
        <begin position="203"/>
        <end position="223"/>
    </location>
</feature>
<keyword evidence="5 6" id="KW-0472">Membrane</keyword>
<dbReference type="GO" id="GO:0005886">
    <property type="term" value="C:plasma membrane"/>
    <property type="evidence" value="ECO:0007669"/>
    <property type="project" value="UniProtKB-SubCell"/>
</dbReference>
<feature type="domain" description="Major facilitator superfamily (MFS) profile" evidence="7">
    <location>
        <begin position="209"/>
        <end position="392"/>
    </location>
</feature>
<accession>A0A498R867</accession>
<name>A0A498R867_9FIRM</name>
<organism evidence="8 9">
    <name type="scientific">Lucifera butyrica</name>
    <dbReference type="NCBI Taxonomy" id="1351585"/>
    <lineage>
        <taxon>Bacteria</taxon>
        <taxon>Bacillati</taxon>
        <taxon>Bacillota</taxon>
        <taxon>Negativicutes</taxon>
        <taxon>Veillonellales</taxon>
        <taxon>Veillonellaceae</taxon>
        <taxon>Lucifera</taxon>
    </lineage>
</organism>
<evidence type="ECO:0000259" key="7">
    <source>
        <dbReference type="PROSITE" id="PS50850"/>
    </source>
</evidence>
<dbReference type="InterPro" id="IPR036259">
    <property type="entry name" value="MFS_trans_sf"/>
</dbReference>
<dbReference type="InterPro" id="IPR051788">
    <property type="entry name" value="MFS_Transporter"/>
</dbReference>
<keyword evidence="9" id="KW-1185">Reference proteome</keyword>
<evidence type="ECO:0000256" key="5">
    <source>
        <dbReference type="ARBA" id="ARBA00023136"/>
    </source>
</evidence>
<feature type="transmembrane region" description="Helical" evidence="6">
    <location>
        <begin position="302"/>
        <end position="321"/>
    </location>
</feature>
<evidence type="ECO:0000313" key="9">
    <source>
        <dbReference type="Proteomes" id="UP000277811"/>
    </source>
</evidence>
<keyword evidence="4 6" id="KW-1133">Transmembrane helix</keyword>
<keyword evidence="2" id="KW-0813">Transport</keyword>
<keyword evidence="3 6" id="KW-0812">Transmembrane</keyword>
<dbReference type="CDD" id="cd17393">
    <property type="entry name" value="MFS_MosC_like"/>
    <property type="match status" value="1"/>
</dbReference>
<feature type="transmembrane region" description="Helical" evidence="6">
    <location>
        <begin position="276"/>
        <end position="296"/>
    </location>
</feature>
<feature type="transmembrane region" description="Helical" evidence="6">
    <location>
        <begin position="20"/>
        <end position="39"/>
    </location>
</feature>
<protein>
    <recommendedName>
        <fullName evidence="7">Major facilitator superfamily (MFS) profile domain-containing protein</fullName>
    </recommendedName>
</protein>
<dbReference type="SUPFAM" id="SSF103473">
    <property type="entry name" value="MFS general substrate transporter"/>
    <property type="match status" value="1"/>
</dbReference>
<evidence type="ECO:0000256" key="4">
    <source>
        <dbReference type="ARBA" id="ARBA00022989"/>
    </source>
</evidence>
<dbReference type="InterPro" id="IPR011701">
    <property type="entry name" value="MFS"/>
</dbReference>
<feature type="transmembrane region" description="Helical" evidence="6">
    <location>
        <begin position="51"/>
        <end position="70"/>
    </location>
</feature>
<feature type="transmembrane region" description="Helical" evidence="6">
    <location>
        <begin position="243"/>
        <end position="264"/>
    </location>
</feature>
<evidence type="ECO:0000313" key="8">
    <source>
        <dbReference type="EMBL" id="VBB07704.1"/>
    </source>
</evidence>
<dbReference type="PANTHER" id="PTHR23514:SF13">
    <property type="entry name" value="INNER MEMBRANE PROTEIN YBJJ"/>
    <property type="match status" value="1"/>
</dbReference>
<dbReference type="Pfam" id="PF07690">
    <property type="entry name" value="MFS_1"/>
    <property type="match status" value="1"/>
</dbReference>
<feature type="transmembrane region" description="Helical" evidence="6">
    <location>
        <begin position="143"/>
        <end position="162"/>
    </location>
</feature>
<evidence type="ECO:0000256" key="3">
    <source>
        <dbReference type="ARBA" id="ARBA00022692"/>
    </source>
</evidence>
<feature type="transmembrane region" description="Helical" evidence="6">
    <location>
        <begin position="82"/>
        <end position="105"/>
    </location>
</feature>
<feature type="transmembrane region" description="Helical" evidence="6">
    <location>
        <begin position="168"/>
        <end position="191"/>
    </location>
</feature>
<proteinExistence type="predicted"/>
<dbReference type="Proteomes" id="UP000277811">
    <property type="component" value="Unassembled WGS sequence"/>
</dbReference>
<dbReference type="EMBL" id="UPPP01000079">
    <property type="protein sequence ID" value="VBB07704.1"/>
    <property type="molecule type" value="Genomic_DNA"/>
</dbReference>
<dbReference type="GO" id="GO:0022857">
    <property type="term" value="F:transmembrane transporter activity"/>
    <property type="evidence" value="ECO:0007669"/>
    <property type="project" value="InterPro"/>
</dbReference>
<dbReference type="AlphaFoldDB" id="A0A498R867"/>
<dbReference type="InterPro" id="IPR020846">
    <property type="entry name" value="MFS_dom"/>
</dbReference>
<feature type="transmembrane region" description="Helical" evidence="6">
    <location>
        <begin position="111"/>
        <end position="131"/>
    </location>
</feature>
<dbReference type="PROSITE" id="PS50850">
    <property type="entry name" value="MFS"/>
    <property type="match status" value="1"/>
</dbReference>